<dbReference type="Proteomes" id="UP000789901">
    <property type="component" value="Unassembled WGS sequence"/>
</dbReference>
<reference evidence="1 2" key="1">
    <citation type="submission" date="2021-06" db="EMBL/GenBank/DDBJ databases">
        <authorList>
            <person name="Kallberg Y."/>
            <person name="Tangrot J."/>
            <person name="Rosling A."/>
        </authorList>
    </citation>
    <scope>NUCLEOTIDE SEQUENCE [LARGE SCALE GENOMIC DNA]</scope>
    <source>
        <strain evidence="1 2">120-4 pot B 10/14</strain>
    </source>
</reference>
<dbReference type="EMBL" id="CAJVQB010000626">
    <property type="protein sequence ID" value="CAG8498830.1"/>
    <property type="molecule type" value="Genomic_DNA"/>
</dbReference>
<sequence length="44" mass="5100">MFSIYKNGSCFLNAQVAFFVNNLFLKHTIIVVETKGEFKKKKES</sequence>
<proteinExistence type="predicted"/>
<accession>A0ABM8W186</accession>
<name>A0ABM8W186_GIGMA</name>
<protein>
    <submittedName>
        <fullName evidence="1">46535_t:CDS:1</fullName>
    </submittedName>
</protein>
<gene>
    <name evidence="1" type="ORF">GMARGA_LOCUS2096</name>
</gene>
<keyword evidence="2" id="KW-1185">Reference proteome</keyword>
<evidence type="ECO:0000313" key="2">
    <source>
        <dbReference type="Proteomes" id="UP000789901"/>
    </source>
</evidence>
<evidence type="ECO:0000313" key="1">
    <source>
        <dbReference type="EMBL" id="CAG8498830.1"/>
    </source>
</evidence>
<comment type="caution">
    <text evidence="1">The sequence shown here is derived from an EMBL/GenBank/DDBJ whole genome shotgun (WGS) entry which is preliminary data.</text>
</comment>
<organism evidence="1 2">
    <name type="scientific">Gigaspora margarita</name>
    <dbReference type="NCBI Taxonomy" id="4874"/>
    <lineage>
        <taxon>Eukaryota</taxon>
        <taxon>Fungi</taxon>
        <taxon>Fungi incertae sedis</taxon>
        <taxon>Mucoromycota</taxon>
        <taxon>Glomeromycotina</taxon>
        <taxon>Glomeromycetes</taxon>
        <taxon>Diversisporales</taxon>
        <taxon>Gigasporaceae</taxon>
        <taxon>Gigaspora</taxon>
    </lineage>
</organism>